<dbReference type="RefSeq" id="WP_020964639.1">
    <property type="nucleotide sequence ID" value="NC_022097.1"/>
</dbReference>
<dbReference type="AlphaFoldDB" id="S6A875"/>
<keyword evidence="3" id="KW-1185">Reference proteome</keyword>
<dbReference type="PATRIC" id="fig|1291379.3.peg.839"/>
<accession>S6A875</accession>
<name>S6A875_9SPIR</name>
<dbReference type="GeneID" id="301089495"/>
<reference evidence="2 3" key="1">
    <citation type="journal article" date="2013" name="PLoS ONE">
        <title>Genome-Wide Relatedness of Treponema pedis, from Gingiva and Necrotic Skin Lesions of Pigs, with the Human Oral Pathogen Treponema denticola.</title>
        <authorList>
            <person name="Svartstrom O."/>
            <person name="Mushtaq M."/>
            <person name="Pringle M."/>
            <person name="Segerman B."/>
        </authorList>
    </citation>
    <scope>NUCLEOTIDE SEQUENCE [LARGE SCALE GENOMIC DNA]</scope>
    <source>
        <strain evidence="2">T A4</strain>
    </source>
</reference>
<gene>
    <name evidence="2" type="ORF">TPE_0843</name>
</gene>
<sequence>MKKYFSFFGILVSVLSFTQCAFLNSLVKENRELIKQLKDSDLQGHTVTWLIFADESNALKSAVYKKAARYYQEKSSQAGFNDKLQILVVSEGIEKAIKEKVKEAGFDADCFPLRWNGDIKNKYNPENKKNYSVFFDKKGRRLLCLTEDWSFENYEGLKDYAIEAAGLQNVSDLKNPINLLNAFNKLKNDEILDFVSSALTFTVKDLLYKFVAE</sequence>
<dbReference type="OrthoDB" id="363053at2"/>
<evidence type="ECO:0000313" key="3">
    <source>
        <dbReference type="Proteomes" id="UP000015620"/>
    </source>
</evidence>
<feature type="signal peptide" evidence="1">
    <location>
        <begin position="1"/>
        <end position="21"/>
    </location>
</feature>
<evidence type="ECO:0008006" key="4">
    <source>
        <dbReference type="Google" id="ProtNLM"/>
    </source>
</evidence>
<dbReference type="KEGG" id="tped:TPE_0843"/>
<feature type="chain" id="PRO_5004545352" description="Lipoprotein" evidence="1">
    <location>
        <begin position="22"/>
        <end position="213"/>
    </location>
</feature>
<keyword evidence="1" id="KW-0732">Signal</keyword>
<protein>
    <recommendedName>
        <fullName evidence="4">Lipoprotein</fullName>
    </recommendedName>
</protein>
<proteinExistence type="predicted"/>
<organism evidence="2 3">
    <name type="scientific">Treponema pedis str. T A4</name>
    <dbReference type="NCBI Taxonomy" id="1291379"/>
    <lineage>
        <taxon>Bacteria</taxon>
        <taxon>Pseudomonadati</taxon>
        <taxon>Spirochaetota</taxon>
        <taxon>Spirochaetia</taxon>
        <taxon>Spirochaetales</taxon>
        <taxon>Treponemataceae</taxon>
        <taxon>Treponema</taxon>
    </lineage>
</organism>
<dbReference type="HOGENOM" id="CLU_1304413_0_0_12"/>
<dbReference type="Proteomes" id="UP000015620">
    <property type="component" value="Chromosome"/>
</dbReference>
<dbReference type="EMBL" id="CP004120">
    <property type="protein sequence ID" value="AGT43339.1"/>
    <property type="molecule type" value="Genomic_DNA"/>
</dbReference>
<evidence type="ECO:0000256" key="1">
    <source>
        <dbReference type="SAM" id="SignalP"/>
    </source>
</evidence>
<evidence type="ECO:0000313" key="2">
    <source>
        <dbReference type="EMBL" id="AGT43339.1"/>
    </source>
</evidence>